<protein>
    <submittedName>
        <fullName evidence="2">Amidohydrolase family protein</fullName>
    </submittedName>
</protein>
<keyword evidence="2" id="KW-0378">Hydrolase</keyword>
<comment type="caution">
    <text evidence="2">The sequence shown here is derived from an EMBL/GenBank/DDBJ whole genome shotgun (WGS) entry which is preliminary data.</text>
</comment>
<dbReference type="PANTHER" id="PTHR11647">
    <property type="entry name" value="HYDRANTOINASE/DIHYDROPYRIMIDINASE FAMILY MEMBER"/>
    <property type="match status" value="1"/>
</dbReference>
<dbReference type="Gene3D" id="3.20.20.140">
    <property type="entry name" value="Metal-dependent hydrolases"/>
    <property type="match status" value="1"/>
</dbReference>
<dbReference type="InterPro" id="IPR050378">
    <property type="entry name" value="Metallo-dep_Hydrolases_sf"/>
</dbReference>
<accession>A0A1V3WL06</accession>
<feature type="domain" description="Amidohydrolase 3" evidence="1">
    <location>
        <begin position="56"/>
        <end position="104"/>
    </location>
</feature>
<organism evidence="2 3">
    <name type="scientific">Mycobacterium kansasii</name>
    <dbReference type="NCBI Taxonomy" id="1768"/>
    <lineage>
        <taxon>Bacteria</taxon>
        <taxon>Bacillati</taxon>
        <taxon>Actinomycetota</taxon>
        <taxon>Actinomycetes</taxon>
        <taxon>Mycobacteriales</taxon>
        <taxon>Mycobacteriaceae</taxon>
        <taxon>Mycobacterium</taxon>
    </lineage>
</organism>
<dbReference type="Proteomes" id="UP000189229">
    <property type="component" value="Unassembled WGS sequence"/>
</dbReference>
<dbReference type="SUPFAM" id="SSF51338">
    <property type="entry name" value="Composite domain of metallo-dependent hydrolases"/>
    <property type="match status" value="1"/>
</dbReference>
<gene>
    <name evidence="2" type="ORF">BZL30_7819</name>
</gene>
<dbReference type="Pfam" id="PF07969">
    <property type="entry name" value="Amidohydro_3"/>
    <property type="match status" value="1"/>
</dbReference>
<evidence type="ECO:0000313" key="3">
    <source>
        <dbReference type="Proteomes" id="UP000189229"/>
    </source>
</evidence>
<dbReference type="InterPro" id="IPR013108">
    <property type="entry name" value="Amidohydro_3"/>
</dbReference>
<reference evidence="2 3" key="1">
    <citation type="submission" date="2017-02" db="EMBL/GenBank/DDBJ databases">
        <title>Complete genome sequences of Mycobacterium kansasii strains isolated from rhesus macaques.</title>
        <authorList>
            <person name="Panda A."/>
            <person name="Nagaraj S."/>
            <person name="Zhao X."/>
            <person name="Tettelin H."/>
            <person name="Detolla L.J."/>
        </authorList>
    </citation>
    <scope>NUCLEOTIDE SEQUENCE [LARGE SCALE GENOMIC DNA]</scope>
    <source>
        <strain evidence="2 3">11-3813</strain>
    </source>
</reference>
<dbReference type="PANTHER" id="PTHR11647:SF1">
    <property type="entry name" value="COLLAPSIN RESPONSE MEDIATOR PROTEIN"/>
    <property type="match status" value="1"/>
</dbReference>
<dbReference type="AlphaFoldDB" id="A0A1V3WL06"/>
<evidence type="ECO:0000313" key="2">
    <source>
        <dbReference type="EMBL" id="OOK67659.1"/>
    </source>
</evidence>
<name>A0A1V3WL06_MYCKA</name>
<dbReference type="GO" id="GO:0016812">
    <property type="term" value="F:hydrolase activity, acting on carbon-nitrogen (but not peptide) bonds, in cyclic amides"/>
    <property type="evidence" value="ECO:0007669"/>
    <property type="project" value="TreeGrafter"/>
</dbReference>
<evidence type="ECO:0000259" key="1">
    <source>
        <dbReference type="Pfam" id="PF07969"/>
    </source>
</evidence>
<proteinExistence type="predicted"/>
<sequence length="173" mass="18304">MNATAAAGKPSPRILISRGLFFDGSGAPGVVRDVAIADGVVINVSAHALNPGSFDEVIDADGKWVMPGFLEIHSHYDAEIVTAPGLPESVRHGVTTVVTGNCSLSMVTVDADDSADLFARVEAIPHSGIKTILQQSKTWSTPGDYRKWLQQQPLGPTSRPCWVTATCGSGYWA</sequence>
<dbReference type="InterPro" id="IPR011059">
    <property type="entry name" value="Metal-dep_hydrolase_composite"/>
</dbReference>
<dbReference type="GO" id="GO:0005829">
    <property type="term" value="C:cytosol"/>
    <property type="evidence" value="ECO:0007669"/>
    <property type="project" value="TreeGrafter"/>
</dbReference>
<dbReference type="EMBL" id="MVBM01000008">
    <property type="protein sequence ID" value="OOK67659.1"/>
    <property type="molecule type" value="Genomic_DNA"/>
</dbReference>